<proteinExistence type="predicted"/>
<feature type="signal peptide" evidence="2">
    <location>
        <begin position="1"/>
        <end position="21"/>
    </location>
</feature>
<keyword evidence="2" id="KW-0732">Signal</keyword>
<evidence type="ECO:0000256" key="2">
    <source>
        <dbReference type="SAM" id="SignalP"/>
    </source>
</evidence>
<organism evidence="3 4">
    <name type="scientific">Ensete ventricosum</name>
    <name type="common">Abyssinian banana</name>
    <name type="synonym">Musa ensete</name>
    <dbReference type="NCBI Taxonomy" id="4639"/>
    <lineage>
        <taxon>Eukaryota</taxon>
        <taxon>Viridiplantae</taxon>
        <taxon>Streptophyta</taxon>
        <taxon>Embryophyta</taxon>
        <taxon>Tracheophyta</taxon>
        <taxon>Spermatophyta</taxon>
        <taxon>Magnoliopsida</taxon>
        <taxon>Liliopsida</taxon>
        <taxon>Zingiberales</taxon>
        <taxon>Musaceae</taxon>
        <taxon>Ensete</taxon>
    </lineage>
</organism>
<evidence type="ECO:0000313" key="4">
    <source>
        <dbReference type="Proteomes" id="UP000287651"/>
    </source>
</evidence>
<protein>
    <submittedName>
        <fullName evidence="3">Uncharacterized protein</fullName>
    </submittedName>
</protein>
<dbReference type="AlphaFoldDB" id="A0A427B909"/>
<dbReference type="EMBL" id="AMZH03000209">
    <property type="protein sequence ID" value="RRT84923.1"/>
    <property type="molecule type" value="Genomic_DNA"/>
</dbReference>
<evidence type="ECO:0000313" key="3">
    <source>
        <dbReference type="EMBL" id="RRT84923.1"/>
    </source>
</evidence>
<dbReference type="Proteomes" id="UP000287651">
    <property type="component" value="Unassembled WGS sequence"/>
</dbReference>
<accession>A0A427B909</accession>
<feature type="compositionally biased region" description="Low complexity" evidence="1">
    <location>
        <begin position="35"/>
        <end position="46"/>
    </location>
</feature>
<feature type="chain" id="PRO_5019509365" evidence="2">
    <location>
        <begin position="22"/>
        <end position="132"/>
    </location>
</feature>
<comment type="caution">
    <text evidence="3">The sequence shown here is derived from an EMBL/GenBank/DDBJ whole genome shotgun (WGS) entry which is preliminary data.</text>
</comment>
<evidence type="ECO:0000256" key="1">
    <source>
        <dbReference type="SAM" id="MobiDB-lite"/>
    </source>
</evidence>
<reference evidence="3 4" key="1">
    <citation type="journal article" date="2014" name="Agronomy (Basel)">
        <title>A Draft Genome Sequence for Ensete ventricosum, the Drought-Tolerant Tree Against Hunger.</title>
        <authorList>
            <person name="Harrison J."/>
            <person name="Moore K.A."/>
            <person name="Paszkiewicz K."/>
            <person name="Jones T."/>
            <person name="Grant M."/>
            <person name="Ambacheew D."/>
            <person name="Muzemil S."/>
            <person name="Studholme D.J."/>
        </authorList>
    </citation>
    <scope>NUCLEOTIDE SEQUENCE [LARGE SCALE GENOMIC DNA]</scope>
</reference>
<feature type="non-terminal residue" evidence="3">
    <location>
        <position position="1"/>
    </location>
</feature>
<gene>
    <name evidence="3" type="ORF">B296_00008340</name>
</gene>
<sequence length="132" mass="13280">CSNPSCPICVVAIVAAAPAQAAAALARRQPPCKEATTPATDTTIPAGNRAGRGWQSHVGALQSAPFAGITLQAGVPARAAPMGYCPCERRRLPILAGPGRSLAVGGRPCIGLVVAGRPSSMLPSLQKCSKNA</sequence>
<feature type="region of interest" description="Disordered" evidence="1">
    <location>
        <begin position="28"/>
        <end position="51"/>
    </location>
</feature>
<name>A0A427B909_ENSVE</name>